<dbReference type="NCBIfam" id="TIGR00756">
    <property type="entry name" value="PPR"/>
    <property type="match status" value="1"/>
</dbReference>
<protein>
    <submittedName>
        <fullName evidence="4">Pentatricopeptide repeat</fullName>
    </submittedName>
</protein>
<keyword evidence="1" id="KW-0677">Repeat</keyword>
<dbReference type="InterPro" id="IPR002885">
    <property type="entry name" value="PPR_rpt"/>
</dbReference>
<evidence type="ECO:0000313" key="5">
    <source>
        <dbReference type="Proteomes" id="UP001370490"/>
    </source>
</evidence>
<proteinExistence type="predicted"/>
<keyword evidence="3" id="KW-0472">Membrane</keyword>
<dbReference type="PANTHER" id="PTHR47926">
    <property type="entry name" value="PENTATRICOPEPTIDE REPEAT-CONTAINING PROTEIN"/>
    <property type="match status" value="1"/>
</dbReference>
<organism evidence="4 5">
    <name type="scientific">Dillenia turbinata</name>
    <dbReference type="NCBI Taxonomy" id="194707"/>
    <lineage>
        <taxon>Eukaryota</taxon>
        <taxon>Viridiplantae</taxon>
        <taxon>Streptophyta</taxon>
        <taxon>Embryophyta</taxon>
        <taxon>Tracheophyta</taxon>
        <taxon>Spermatophyta</taxon>
        <taxon>Magnoliopsida</taxon>
        <taxon>eudicotyledons</taxon>
        <taxon>Gunneridae</taxon>
        <taxon>Pentapetalae</taxon>
        <taxon>Dilleniales</taxon>
        <taxon>Dilleniaceae</taxon>
        <taxon>Dillenia</taxon>
    </lineage>
</organism>
<name>A0AAN8UY56_9MAGN</name>
<dbReference type="PROSITE" id="PS51375">
    <property type="entry name" value="PPR"/>
    <property type="match status" value="1"/>
</dbReference>
<evidence type="ECO:0000313" key="4">
    <source>
        <dbReference type="EMBL" id="KAK6917562.1"/>
    </source>
</evidence>
<dbReference type="Pfam" id="PF01535">
    <property type="entry name" value="PPR"/>
    <property type="match status" value="2"/>
</dbReference>
<keyword evidence="3" id="KW-1133">Transmembrane helix</keyword>
<dbReference type="InterPro" id="IPR011990">
    <property type="entry name" value="TPR-like_helical_dom_sf"/>
</dbReference>
<gene>
    <name evidence="4" type="ORF">RJ641_018313</name>
</gene>
<keyword evidence="3" id="KW-0812">Transmembrane</keyword>
<sequence length="189" mass="21632">MYWNGRIYVEVDELMKDLMGLILLLIIVRFLLMLSGDVWIKPVHCLTKCLRKMTKCNNFGAYENGRVEEAIWYFERNPFQNLISWTAATSGTCGALGDIGLGMTILGLIVKVGFGNHVSVLNSLITLNLRLGEVDLARKIFDQMQERDVVSWTAILYVHVELGNLRETQRIFDMMPERNEVSWSAMIAR</sequence>
<feature type="transmembrane region" description="Helical" evidence="3">
    <location>
        <begin position="21"/>
        <end position="40"/>
    </location>
</feature>
<reference evidence="4 5" key="1">
    <citation type="submission" date="2023-12" db="EMBL/GenBank/DDBJ databases">
        <title>A high-quality genome assembly for Dillenia turbinata (Dilleniales).</title>
        <authorList>
            <person name="Chanderbali A."/>
        </authorList>
    </citation>
    <scope>NUCLEOTIDE SEQUENCE [LARGE SCALE GENOMIC DNA]</scope>
    <source>
        <strain evidence="4">LSX21</strain>
        <tissue evidence="4">Leaf</tissue>
    </source>
</reference>
<evidence type="ECO:0000256" key="1">
    <source>
        <dbReference type="ARBA" id="ARBA00022737"/>
    </source>
</evidence>
<comment type="caution">
    <text evidence="4">The sequence shown here is derived from an EMBL/GenBank/DDBJ whole genome shotgun (WGS) entry which is preliminary data.</text>
</comment>
<dbReference type="AlphaFoldDB" id="A0AAN8UY56"/>
<dbReference type="GO" id="GO:0003723">
    <property type="term" value="F:RNA binding"/>
    <property type="evidence" value="ECO:0007669"/>
    <property type="project" value="InterPro"/>
</dbReference>
<dbReference type="InterPro" id="IPR046960">
    <property type="entry name" value="PPR_At4g14850-like_plant"/>
</dbReference>
<dbReference type="GO" id="GO:0009451">
    <property type="term" value="P:RNA modification"/>
    <property type="evidence" value="ECO:0007669"/>
    <property type="project" value="InterPro"/>
</dbReference>
<evidence type="ECO:0000256" key="3">
    <source>
        <dbReference type="SAM" id="Phobius"/>
    </source>
</evidence>
<dbReference type="Proteomes" id="UP001370490">
    <property type="component" value="Unassembled WGS sequence"/>
</dbReference>
<dbReference type="Gene3D" id="1.25.40.10">
    <property type="entry name" value="Tetratricopeptide repeat domain"/>
    <property type="match status" value="1"/>
</dbReference>
<dbReference type="EMBL" id="JBAMMX010000023">
    <property type="protein sequence ID" value="KAK6917562.1"/>
    <property type="molecule type" value="Genomic_DNA"/>
</dbReference>
<keyword evidence="5" id="KW-1185">Reference proteome</keyword>
<feature type="repeat" description="PPR" evidence="2">
    <location>
        <begin position="117"/>
        <end position="151"/>
    </location>
</feature>
<accession>A0AAN8UY56</accession>
<evidence type="ECO:0000256" key="2">
    <source>
        <dbReference type="PROSITE-ProRule" id="PRU00708"/>
    </source>
</evidence>